<evidence type="ECO:0000256" key="7">
    <source>
        <dbReference type="ARBA" id="ARBA00047761"/>
    </source>
</evidence>
<organism evidence="10 11">
    <name type="scientific">Pavo cristatus</name>
    <name type="common">Indian peafowl</name>
    <name type="synonym">Blue peafowl</name>
    <dbReference type="NCBI Taxonomy" id="9049"/>
    <lineage>
        <taxon>Eukaryota</taxon>
        <taxon>Metazoa</taxon>
        <taxon>Chordata</taxon>
        <taxon>Craniata</taxon>
        <taxon>Vertebrata</taxon>
        <taxon>Euteleostomi</taxon>
        <taxon>Archelosauria</taxon>
        <taxon>Archosauria</taxon>
        <taxon>Dinosauria</taxon>
        <taxon>Saurischia</taxon>
        <taxon>Theropoda</taxon>
        <taxon>Coelurosauria</taxon>
        <taxon>Aves</taxon>
        <taxon>Neognathae</taxon>
        <taxon>Galloanserae</taxon>
        <taxon>Galliformes</taxon>
        <taxon>Phasianidae</taxon>
        <taxon>Phasianinae</taxon>
        <taxon>Pavo</taxon>
    </lineage>
</organism>
<dbReference type="InterPro" id="IPR006811">
    <property type="entry name" value="RNA_pol_II_suA"/>
</dbReference>
<dbReference type="EC" id="3.1.3.16" evidence="9"/>
<evidence type="ECO:0000256" key="1">
    <source>
        <dbReference type="ARBA" id="ARBA00004123"/>
    </source>
</evidence>
<dbReference type="GO" id="GO:0004722">
    <property type="term" value="F:protein serine/threonine phosphatase activity"/>
    <property type="evidence" value="ECO:0007669"/>
    <property type="project" value="UniProtKB-UniRule"/>
</dbReference>
<comment type="similarity">
    <text evidence="2 9">Belongs to the SSU72 phosphatase family.</text>
</comment>
<keyword evidence="6 9" id="KW-0539">Nucleus</keyword>
<comment type="catalytic activity">
    <reaction evidence="7 9">
        <text>O-phospho-L-seryl-[protein] + H2O = L-seryl-[protein] + phosphate</text>
        <dbReference type="Rhea" id="RHEA:20629"/>
        <dbReference type="Rhea" id="RHEA-COMP:9863"/>
        <dbReference type="Rhea" id="RHEA-COMP:11604"/>
        <dbReference type="ChEBI" id="CHEBI:15377"/>
        <dbReference type="ChEBI" id="CHEBI:29999"/>
        <dbReference type="ChEBI" id="CHEBI:43474"/>
        <dbReference type="ChEBI" id="CHEBI:83421"/>
        <dbReference type="EC" id="3.1.3.16"/>
    </reaction>
</comment>
<evidence type="ECO:0000313" key="10">
    <source>
        <dbReference type="Ensembl" id="ENSPSTP00000001143.1"/>
    </source>
</evidence>
<dbReference type="FunFam" id="3.40.50.2300:FF:000066">
    <property type="entry name" value="RNA polymerase II subunit A C-terminal domain phosphatase SSU72"/>
    <property type="match status" value="1"/>
</dbReference>
<dbReference type="Pfam" id="PF04722">
    <property type="entry name" value="Ssu72"/>
    <property type="match status" value="2"/>
</dbReference>
<evidence type="ECO:0000256" key="2">
    <source>
        <dbReference type="ARBA" id="ARBA00008978"/>
    </source>
</evidence>
<comment type="function">
    <text evidence="9">Protein phosphatase that catalyzes the dephosphorylation of the C-terminal domain of RNA polymerase II. Plays a role in RNA processing and termination.</text>
</comment>
<name>A0A8C9EJZ8_PAVCR</name>
<evidence type="ECO:0000313" key="11">
    <source>
        <dbReference type="Proteomes" id="UP000694428"/>
    </source>
</evidence>
<dbReference type="Ensembl" id="ENSPSTT00000001202.1">
    <property type="protein sequence ID" value="ENSPSTP00000001143.1"/>
    <property type="gene ID" value="ENSPSTG00000000907.1"/>
</dbReference>
<evidence type="ECO:0000256" key="6">
    <source>
        <dbReference type="ARBA" id="ARBA00023242"/>
    </source>
</evidence>
<comment type="subcellular location">
    <subcellularLocation>
        <location evidence="1 9">Nucleus</location>
    </subcellularLocation>
</comment>
<reference evidence="10" key="1">
    <citation type="submission" date="2025-08" db="UniProtKB">
        <authorList>
            <consortium name="Ensembl"/>
        </authorList>
    </citation>
    <scope>IDENTIFICATION</scope>
</reference>
<dbReference type="AlphaFoldDB" id="A0A8C9EJZ8"/>
<keyword evidence="11" id="KW-1185">Reference proteome</keyword>
<proteinExistence type="inferred from homology"/>
<evidence type="ECO:0000256" key="9">
    <source>
        <dbReference type="RuleBase" id="RU369031"/>
    </source>
</evidence>
<protein>
    <recommendedName>
        <fullName evidence="9">RNA polymerase II subunit A C-terminal domain phosphatase SSU72</fullName>
        <shortName evidence="9">CTD phosphatase SSU72</shortName>
        <ecNumber evidence="9">3.1.3.16</ecNumber>
    </recommendedName>
</protein>
<dbReference type="Gene3D" id="3.40.50.2300">
    <property type="match status" value="2"/>
</dbReference>
<evidence type="ECO:0000256" key="8">
    <source>
        <dbReference type="ARBA" id="ARBA00048336"/>
    </source>
</evidence>
<keyword evidence="5 9" id="KW-0904">Protein phosphatase</keyword>
<reference evidence="10" key="2">
    <citation type="submission" date="2025-09" db="UniProtKB">
        <authorList>
            <consortium name="Ensembl"/>
        </authorList>
    </citation>
    <scope>IDENTIFICATION</scope>
</reference>
<keyword evidence="3 9" id="KW-0507">mRNA processing</keyword>
<dbReference type="Proteomes" id="UP000694428">
    <property type="component" value="Unplaced"/>
</dbReference>
<sequence length="189" mass="21675">MEIVEIEVPQLPLTSPHVSANWALPCAAMPSSPLRVAVVCSSNQNRSMEAHNILSVELGAACRDYLLPEAYTQNGILHMLDRNKRIKPRPERFQNCKDIFDLILTCEERVYDQVVEDLNSREQETCQPVHVINVDIQDNHEEATLGAFLICELCQCIQHTEDMENEIDELLQEFEEKSGRTFLHTVCFY</sequence>
<accession>A0A8C9EJZ8</accession>
<dbReference type="GO" id="GO:0006397">
    <property type="term" value="P:mRNA processing"/>
    <property type="evidence" value="ECO:0007669"/>
    <property type="project" value="UniProtKB-KW"/>
</dbReference>
<evidence type="ECO:0000256" key="3">
    <source>
        <dbReference type="ARBA" id="ARBA00022664"/>
    </source>
</evidence>
<evidence type="ECO:0000256" key="4">
    <source>
        <dbReference type="ARBA" id="ARBA00022801"/>
    </source>
</evidence>
<evidence type="ECO:0000256" key="5">
    <source>
        <dbReference type="ARBA" id="ARBA00022912"/>
    </source>
</evidence>
<keyword evidence="4 9" id="KW-0378">Hydrolase</keyword>
<dbReference type="PANTHER" id="PTHR20383">
    <property type="entry name" value="RNA POLYMERASE II SUBUNIT A C-TERMINAL DOMAIN PHOSPHATASE"/>
    <property type="match status" value="1"/>
</dbReference>
<comment type="catalytic activity">
    <reaction evidence="8 9">
        <text>O-phospho-L-threonyl-[protein] + H2O = L-threonyl-[protein] + phosphate</text>
        <dbReference type="Rhea" id="RHEA:47004"/>
        <dbReference type="Rhea" id="RHEA-COMP:11060"/>
        <dbReference type="Rhea" id="RHEA-COMP:11605"/>
        <dbReference type="ChEBI" id="CHEBI:15377"/>
        <dbReference type="ChEBI" id="CHEBI:30013"/>
        <dbReference type="ChEBI" id="CHEBI:43474"/>
        <dbReference type="ChEBI" id="CHEBI:61977"/>
        <dbReference type="EC" id="3.1.3.16"/>
    </reaction>
</comment>
<dbReference type="GO" id="GO:0005634">
    <property type="term" value="C:nucleus"/>
    <property type="evidence" value="ECO:0007669"/>
    <property type="project" value="UniProtKB-SubCell"/>
</dbReference>